<dbReference type="GO" id="GO:0005829">
    <property type="term" value="C:cytosol"/>
    <property type="evidence" value="ECO:0007669"/>
    <property type="project" value="TreeGrafter"/>
</dbReference>
<name>A0AAE6Y557_STRAT</name>
<dbReference type="InterPro" id="IPR029063">
    <property type="entry name" value="SAM-dependent_MTases_sf"/>
</dbReference>
<dbReference type="Gene3D" id="3.40.50.150">
    <property type="entry name" value="Vaccinia Virus protein VP39"/>
    <property type="match status" value="1"/>
</dbReference>
<dbReference type="InterPro" id="IPR013216">
    <property type="entry name" value="Methyltransf_11"/>
</dbReference>
<dbReference type="Pfam" id="PF08241">
    <property type="entry name" value="Methyltransf_11"/>
    <property type="match status" value="1"/>
</dbReference>
<keyword evidence="3" id="KW-0489">Methyltransferase</keyword>
<evidence type="ECO:0000259" key="2">
    <source>
        <dbReference type="Pfam" id="PF08241"/>
    </source>
</evidence>
<evidence type="ECO:0000313" key="3">
    <source>
        <dbReference type="EMBL" id="QIT42434.1"/>
    </source>
</evidence>
<protein>
    <submittedName>
        <fullName evidence="3">Methyltransferase domain-containing protein</fullName>
    </submittedName>
</protein>
<dbReference type="Gene3D" id="3.40.50.880">
    <property type="match status" value="1"/>
</dbReference>
<feature type="domain" description="Methyltransferase type 11" evidence="2">
    <location>
        <begin position="271"/>
        <end position="366"/>
    </location>
</feature>
<dbReference type="SUPFAM" id="SSF52317">
    <property type="entry name" value="Class I glutamine amidotransferase-like"/>
    <property type="match status" value="1"/>
</dbReference>
<dbReference type="EMBL" id="CP050692">
    <property type="protein sequence ID" value="QIT42434.1"/>
    <property type="molecule type" value="Genomic_DNA"/>
</dbReference>
<dbReference type="PANTHER" id="PTHR42695:SF5">
    <property type="entry name" value="GLUTAMINE AMIDOTRANSFERASE YLR126C-RELATED"/>
    <property type="match status" value="1"/>
</dbReference>
<dbReference type="SUPFAM" id="SSF53335">
    <property type="entry name" value="S-adenosyl-L-methionine-dependent methyltransferases"/>
    <property type="match status" value="1"/>
</dbReference>
<gene>
    <name evidence="3" type="ORF">HCX60_01955</name>
</gene>
<dbReference type="AlphaFoldDB" id="A0AAE6Y557"/>
<dbReference type="InterPro" id="IPR044992">
    <property type="entry name" value="ChyE-like"/>
</dbReference>
<accession>A0AAE6Y557</accession>
<dbReference type="Proteomes" id="UP000502504">
    <property type="component" value="Chromosome"/>
</dbReference>
<dbReference type="GO" id="GO:0032259">
    <property type="term" value="P:methylation"/>
    <property type="evidence" value="ECO:0007669"/>
    <property type="project" value="UniProtKB-KW"/>
</dbReference>
<dbReference type="GO" id="GO:0008757">
    <property type="term" value="F:S-adenosylmethionine-dependent methyltransferase activity"/>
    <property type="evidence" value="ECO:0007669"/>
    <property type="project" value="InterPro"/>
</dbReference>
<keyword evidence="3" id="KW-0808">Transferase</keyword>
<proteinExistence type="predicted"/>
<dbReference type="Pfam" id="PF00117">
    <property type="entry name" value="GATase"/>
    <property type="match status" value="1"/>
</dbReference>
<dbReference type="InterPro" id="IPR017926">
    <property type="entry name" value="GATASE"/>
</dbReference>
<evidence type="ECO:0000313" key="4">
    <source>
        <dbReference type="Proteomes" id="UP000502504"/>
    </source>
</evidence>
<evidence type="ECO:0000259" key="1">
    <source>
        <dbReference type="Pfam" id="PF00117"/>
    </source>
</evidence>
<dbReference type="CDD" id="cd01741">
    <property type="entry name" value="GATase1_1"/>
    <property type="match status" value="1"/>
</dbReference>
<feature type="domain" description="Glutamine amidotransferase" evidence="1">
    <location>
        <begin position="41"/>
        <end position="177"/>
    </location>
</feature>
<reference evidence="3 4" key="1">
    <citation type="submission" date="2020-03" db="EMBL/GenBank/DDBJ databases">
        <title>Is there a link between lipid content and antibiotic production in Streptomyces?</title>
        <authorList>
            <person name="David M."/>
            <person name="Lejeune C."/>
            <person name="Abreu S."/>
            <person name="Thibessard A."/>
            <person name="Leblond P."/>
            <person name="Chaminade P."/>
            <person name="Virolle M.-J."/>
        </authorList>
    </citation>
    <scope>NUCLEOTIDE SEQUENCE [LARGE SCALE GENOMIC DNA]</scope>
    <source>
        <strain evidence="3 4">DSM 41481</strain>
    </source>
</reference>
<dbReference type="PROSITE" id="PS51273">
    <property type="entry name" value="GATASE_TYPE_1"/>
    <property type="match status" value="1"/>
</dbReference>
<dbReference type="RefSeq" id="WP_078631900.1">
    <property type="nucleotide sequence ID" value="NZ_CM007717.1"/>
</dbReference>
<dbReference type="InterPro" id="IPR029062">
    <property type="entry name" value="Class_I_gatase-like"/>
</dbReference>
<organism evidence="3 4">
    <name type="scientific">Streptomyces antibioticus</name>
    <dbReference type="NCBI Taxonomy" id="1890"/>
    <lineage>
        <taxon>Bacteria</taxon>
        <taxon>Bacillati</taxon>
        <taxon>Actinomycetota</taxon>
        <taxon>Actinomycetes</taxon>
        <taxon>Kitasatosporales</taxon>
        <taxon>Streptomycetaceae</taxon>
        <taxon>Streptomyces</taxon>
    </lineage>
</organism>
<dbReference type="PANTHER" id="PTHR42695">
    <property type="entry name" value="GLUTAMINE AMIDOTRANSFERASE YLR126C-RELATED"/>
    <property type="match status" value="1"/>
</dbReference>
<dbReference type="CDD" id="cd02440">
    <property type="entry name" value="AdoMet_MTases"/>
    <property type="match status" value="1"/>
</dbReference>
<sequence>MIQIVEHAPQEGPYTIGAALDAAGLPVRVCRTWAGERVPETADDLVALVVMGGPMAAYEDFPSRTAELALLRAALEAEVPVLGVCLGAQLLAVAAGGTARPGSGTQVGWGEVRMTAAALDDPLFAAVPEHVRVLHWHSDTMDLPTGATLLASCDRYPVQAFRTGGSAWGIQFHLEVDKAAVESFAAAFPEEAAGAPGLVESASVELAALARHRDGVSQRFAAFVAARAGQTAMRAFFTRRAATWETRFADDGPRYAAAVDLMGLRDGDRVLDLGCGTGRALPALRAQVGEAGVVAGVDLTPAMLTAATREGRDRVAGLLLADACRLPLPTGTVDGIFSAGLINHVPDPGAALREWARVTAIGGVLLLFHPSGRAERAARHGRPLDPGDPLAEEHLRPALRAAGWDLARYEDAARHFLARAIRVAE</sequence>